<dbReference type="EMBL" id="JAQQWL010000013">
    <property type="protein sequence ID" value="KAK8043069.1"/>
    <property type="molecule type" value="Genomic_DNA"/>
</dbReference>
<feature type="compositionally biased region" description="Basic and acidic residues" evidence="1">
    <location>
        <begin position="13"/>
        <end position="24"/>
    </location>
</feature>
<feature type="region of interest" description="Disordered" evidence="1">
    <location>
        <begin position="567"/>
        <end position="595"/>
    </location>
</feature>
<evidence type="ECO:0000313" key="3">
    <source>
        <dbReference type="Proteomes" id="UP001480595"/>
    </source>
</evidence>
<feature type="compositionally biased region" description="Low complexity" evidence="1">
    <location>
        <begin position="375"/>
        <end position="384"/>
    </location>
</feature>
<feature type="compositionally biased region" description="Acidic residues" evidence="1">
    <location>
        <begin position="25"/>
        <end position="38"/>
    </location>
</feature>
<name>A0ABR1TB89_9PEZI</name>
<feature type="compositionally biased region" description="Basic and acidic residues" evidence="1">
    <location>
        <begin position="41"/>
        <end position="54"/>
    </location>
</feature>
<proteinExistence type="predicted"/>
<feature type="region of interest" description="Disordered" evidence="1">
    <location>
        <begin position="1"/>
        <end position="84"/>
    </location>
</feature>
<feature type="region of interest" description="Disordered" evidence="1">
    <location>
        <begin position="352"/>
        <end position="414"/>
    </location>
</feature>
<protein>
    <submittedName>
        <fullName evidence="2">Uncharacterized protein</fullName>
    </submittedName>
</protein>
<gene>
    <name evidence="2" type="ORF">PG994_013552</name>
</gene>
<dbReference type="RefSeq" id="XP_066709922.1">
    <property type="nucleotide sequence ID" value="XM_066864961.1"/>
</dbReference>
<sequence>MDPNNDPVLALRHASEIPDDKFEDTFAEYDLEQAEENPELIPEHSLEHSPDHNPELPNLEHNPGLYDPEHNPEQAPDYHPMQDPVQAPVQAPVQHGGQGTAPGSAQVSYFMHPTEVMKAYREVTKGGLKGHVFGSIAHAHQSWQNWLAIGNVGIKAGSNDRDRNGIHPESNQDLVQRLYEAFRNLIDTFEERKKKTPDAEAFSKPIRKVAYKVPDLDLQILCWRLLDTIYNAQAGISGLPITYTSQGNGYGAFDSFMERFDAVEECLRHSKLICKDMLNGDEYICRLAWNPTAELRMGNARRDVQNRTGALAINHGLIELHGSKAVAPENKKVGELGDIELPRVSKPLQAAMEKIPSRNSRSDVAKAQETPAADPPAAQTRRAVPPTPRPVAIPVPQIQAPAPQPSVSQAPEAQGLAHQDFGSFPELAAFDNRSFDAPDPAIQGPGIQALVATAPAVETPVMEAAAAQTSADLGPTVQTPIISMPQPERRAPMPLLNRARSDAVPETQDAMAAFAIPERPVPRTPGPALQQMGSHHGNNAMPHAGNNAMHQGFYNNGFHQFPSNGSYAHPPAASHPGAQWQFPNPSHGNYTAPQYGGQYPMPGSSAAAFQSDLSYVNNMTQSHMDGIINFGQPADQQCDQQYDR</sequence>
<evidence type="ECO:0000256" key="1">
    <source>
        <dbReference type="SAM" id="MobiDB-lite"/>
    </source>
</evidence>
<dbReference type="Proteomes" id="UP001480595">
    <property type="component" value="Unassembled WGS sequence"/>
</dbReference>
<comment type="caution">
    <text evidence="2">The sequence shown here is derived from an EMBL/GenBank/DDBJ whole genome shotgun (WGS) entry which is preliminary data.</text>
</comment>
<organism evidence="2 3">
    <name type="scientific">Apiospora phragmitis</name>
    <dbReference type="NCBI Taxonomy" id="2905665"/>
    <lineage>
        <taxon>Eukaryota</taxon>
        <taxon>Fungi</taxon>
        <taxon>Dikarya</taxon>
        <taxon>Ascomycota</taxon>
        <taxon>Pezizomycotina</taxon>
        <taxon>Sordariomycetes</taxon>
        <taxon>Xylariomycetidae</taxon>
        <taxon>Amphisphaeriales</taxon>
        <taxon>Apiosporaceae</taxon>
        <taxon>Apiospora</taxon>
    </lineage>
</organism>
<accession>A0ABR1TB89</accession>
<keyword evidence="3" id="KW-1185">Reference proteome</keyword>
<dbReference type="GeneID" id="92098024"/>
<reference evidence="2 3" key="1">
    <citation type="submission" date="2023-01" db="EMBL/GenBank/DDBJ databases">
        <title>Analysis of 21 Apiospora genomes using comparative genomics revels a genus with tremendous synthesis potential of carbohydrate active enzymes and secondary metabolites.</title>
        <authorList>
            <person name="Sorensen T."/>
        </authorList>
    </citation>
    <scope>NUCLEOTIDE SEQUENCE [LARGE SCALE GENOMIC DNA]</scope>
    <source>
        <strain evidence="2 3">CBS 135458</strain>
    </source>
</reference>
<feature type="compositionally biased region" description="Polar residues" evidence="1">
    <location>
        <begin position="581"/>
        <end position="592"/>
    </location>
</feature>
<feature type="compositionally biased region" description="Low complexity" evidence="1">
    <location>
        <begin position="394"/>
        <end position="414"/>
    </location>
</feature>
<evidence type="ECO:0000313" key="2">
    <source>
        <dbReference type="EMBL" id="KAK8043069.1"/>
    </source>
</evidence>